<reference evidence="2" key="1">
    <citation type="submission" date="2022-10" db="EMBL/GenBank/DDBJ databases">
        <title>Genome assembly of Pristionchus species.</title>
        <authorList>
            <person name="Yoshida K."/>
            <person name="Sommer R.J."/>
        </authorList>
    </citation>
    <scope>NUCLEOTIDE SEQUENCE [LARGE SCALE GENOMIC DNA]</scope>
    <source>
        <strain evidence="2">RS5460</strain>
    </source>
</reference>
<comment type="caution">
    <text evidence="1">The sequence shown here is derived from an EMBL/GenBank/DDBJ whole genome shotgun (WGS) entry which is preliminary data.</text>
</comment>
<proteinExistence type="predicted"/>
<name>A0AAN5CUV8_9BILA</name>
<organism evidence="1 2">
    <name type="scientific">Pristionchus mayeri</name>
    <dbReference type="NCBI Taxonomy" id="1317129"/>
    <lineage>
        <taxon>Eukaryota</taxon>
        <taxon>Metazoa</taxon>
        <taxon>Ecdysozoa</taxon>
        <taxon>Nematoda</taxon>
        <taxon>Chromadorea</taxon>
        <taxon>Rhabditida</taxon>
        <taxon>Rhabditina</taxon>
        <taxon>Diplogasteromorpha</taxon>
        <taxon>Diplogasteroidea</taxon>
        <taxon>Neodiplogasteridae</taxon>
        <taxon>Pristionchus</taxon>
    </lineage>
</organism>
<evidence type="ECO:0000313" key="1">
    <source>
        <dbReference type="EMBL" id="GMR51318.1"/>
    </source>
</evidence>
<feature type="non-terminal residue" evidence="1">
    <location>
        <position position="1"/>
    </location>
</feature>
<protein>
    <submittedName>
        <fullName evidence="1">Uncharacterized protein</fullName>
    </submittedName>
</protein>
<accession>A0AAN5CUV8</accession>
<sequence length="98" mass="11760">IETRKTEFFVCEDAVLTDSIEKYHMVIFGSSEALYLKYTQSKVLLYALLFSDYKTVIRKLIIRRERFNYSYYLIQYADLNDRNELATFLNGKTTNWNM</sequence>
<dbReference type="Proteomes" id="UP001328107">
    <property type="component" value="Unassembled WGS sequence"/>
</dbReference>
<feature type="non-terminal residue" evidence="1">
    <location>
        <position position="98"/>
    </location>
</feature>
<keyword evidence="2" id="KW-1185">Reference proteome</keyword>
<evidence type="ECO:0000313" key="2">
    <source>
        <dbReference type="Proteomes" id="UP001328107"/>
    </source>
</evidence>
<dbReference type="EMBL" id="BTRK01000005">
    <property type="protein sequence ID" value="GMR51318.1"/>
    <property type="molecule type" value="Genomic_DNA"/>
</dbReference>
<gene>
    <name evidence="1" type="ORF">PMAYCL1PPCAC_21513</name>
</gene>
<dbReference type="AlphaFoldDB" id="A0AAN5CUV8"/>